<keyword evidence="3" id="KW-0418">Kinase</keyword>
<dbReference type="InterPro" id="IPR012893">
    <property type="entry name" value="HipA-like_C"/>
</dbReference>
<dbReference type="EMBL" id="BAAAQY010000003">
    <property type="protein sequence ID" value="GAA2228438.1"/>
    <property type="molecule type" value="Genomic_DNA"/>
</dbReference>
<dbReference type="PANTHER" id="PTHR37419:SF8">
    <property type="entry name" value="TOXIN YJJJ"/>
    <property type="match status" value="1"/>
</dbReference>
<organism evidence="6 7">
    <name type="scientific">Herbiconiux moechotypicola</name>
    <dbReference type="NCBI Taxonomy" id="637393"/>
    <lineage>
        <taxon>Bacteria</taxon>
        <taxon>Bacillati</taxon>
        <taxon>Actinomycetota</taxon>
        <taxon>Actinomycetes</taxon>
        <taxon>Micrococcales</taxon>
        <taxon>Microbacteriaceae</taxon>
        <taxon>Herbiconiux</taxon>
    </lineage>
</organism>
<evidence type="ECO:0000313" key="6">
    <source>
        <dbReference type="EMBL" id="GAA2228438.1"/>
    </source>
</evidence>
<dbReference type="Proteomes" id="UP001500929">
    <property type="component" value="Unassembled WGS sequence"/>
</dbReference>
<proteinExistence type="inferred from homology"/>
<comment type="caution">
    <text evidence="6">The sequence shown here is derived from an EMBL/GenBank/DDBJ whole genome shotgun (WGS) entry which is preliminary data.</text>
</comment>
<dbReference type="InterPro" id="IPR052028">
    <property type="entry name" value="HipA_Ser/Thr_kinase"/>
</dbReference>
<sequence>MSSVSVSVDHAGRTLSVGTAYLTTKRGVVSSSFAYGQSYLADPDGYSVEPALPLLAGTATQRLPGSGLPGCFADAAPDRWGRSLIARRLRASAIAAGRTPPAITERDYLLGVSDATRQGALRFSAEPGGEYLSPSSDVPRVIELPQLMRAAETVESGDPDDQSAIKTLLAAGTGSLGGARPKASVRDGDDLSIAKFEHSGDEWSVIGWEAVALDLAGRCGVTVPEHRLLSIDGRRVLLLRRFDRHGAERVGYISSMTLLSARDGESRDYLEIAESLATIGASVAIDLEQLWRRIAFSLAINNVDDHLRNHGLLRAPGGWALSPAFDLNPDPDPAAQRVTSIGGSTSLDAGTAALRRIAPSFGVSPQRATAILSEVAIGVGAWRSVASRHGLPEREITRFEPVFAAGLAALSTA</sequence>
<reference evidence="6 7" key="1">
    <citation type="journal article" date="2019" name="Int. J. Syst. Evol. Microbiol.">
        <title>The Global Catalogue of Microorganisms (GCM) 10K type strain sequencing project: providing services to taxonomists for standard genome sequencing and annotation.</title>
        <authorList>
            <consortium name="The Broad Institute Genomics Platform"/>
            <consortium name="The Broad Institute Genome Sequencing Center for Infectious Disease"/>
            <person name="Wu L."/>
            <person name="Ma J."/>
        </authorList>
    </citation>
    <scope>NUCLEOTIDE SEQUENCE [LARGE SCALE GENOMIC DNA]</scope>
    <source>
        <strain evidence="6 7">JCM 16117</strain>
    </source>
</reference>
<dbReference type="Pfam" id="PF13657">
    <property type="entry name" value="Couple_hipA"/>
    <property type="match status" value="1"/>
</dbReference>
<evidence type="ECO:0000313" key="7">
    <source>
        <dbReference type="Proteomes" id="UP001500929"/>
    </source>
</evidence>
<evidence type="ECO:0000256" key="3">
    <source>
        <dbReference type="ARBA" id="ARBA00022777"/>
    </source>
</evidence>
<protein>
    <submittedName>
        <fullName evidence="6">HipA domain-containing protein</fullName>
    </submittedName>
</protein>
<keyword evidence="7" id="KW-1185">Reference proteome</keyword>
<name>A0ABN3DF84_9MICO</name>
<feature type="domain" description="HipA N-terminal subdomain 1" evidence="5">
    <location>
        <begin position="22"/>
        <end position="92"/>
    </location>
</feature>
<keyword evidence="2" id="KW-0808">Transferase</keyword>
<comment type="similarity">
    <text evidence="1">Belongs to the HipA Ser/Thr kinase family.</text>
</comment>
<evidence type="ECO:0000259" key="4">
    <source>
        <dbReference type="Pfam" id="PF07804"/>
    </source>
</evidence>
<dbReference type="PANTHER" id="PTHR37419">
    <property type="entry name" value="SERINE/THREONINE-PROTEIN KINASE TOXIN HIPA"/>
    <property type="match status" value="1"/>
</dbReference>
<dbReference type="InterPro" id="IPR017508">
    <property type="entry name" value="HipA_N1"/>
</dbReference>
<dbReference type="Pfam" id="PF07804">
    <property type="entry name" value="HipA_C"/>
    <property type="match status" value="1"/>
</dbReference>
<dbReference type="RefSeq" id="WP_259478613.1">
    <property type="nucleotide sequence ID" value="NZ_BAAAQY010000003.1"/>
</dbReference>
<evidence type="ECO:0000256" key="1">
    <source>
        <dbReference type="ARBA" id="ARBA00010164"/>
    </source>
</evidence>
<feature type="domain" description="HipA-like C-terminal" evidence="4">
    <location>
        <begin position="175"/>
        <end position="377"/>
    </location>
</feature>
<gene>
    <name evidence="6" type="ORF">GCM10009851_11030</name>
</gene>
<evidence type="ECO:0000256" key="2">
    <source>
        <dbReference type="ARBA" id="ARBA00022679"/>
    </source>
</evidence>
<evidence type="ECO:0000259" key="5">
    <source>
        <dbReference type="Pfam" id="PF13657"/>
    </source>
</evidence>
<accession>A0ABN3DF84</accession>